<keyword evidence="1" id="KW-0378">Hydrolase</keyword>
<dbReference type="InterPro" id="IPR034691">
    <property type="entry name" value="Endolysin_lambda_type"/>
</dbReference>
<accession>A0ABS0MX00</accession>
<sequence length="163" mass="18223">MARISAKDAGGANVVAFLDMLAYSEIGPVMLKDPQTDDGYRVLVGSLPSKMILMKDYADHPNIYNQATDSTAAGRYQILYRYWEHYKAQLGLRDFGPISQDRYAIQQFKEQRALEDIKAGRFEAAIMKCRNIWASLPGAGYGQREHKLDNLAAAYRQAGGVIV</sequence>
<proteinExistence type="inferred from homology"/>
<organism evidence="1 2">
    <name type="scientific">Pseudomonas luteola</name>
    <dbReference type="NCBI Taxonomy" id="47886"/>
    <lineage>
        <taxon>Bacteria</taxon>
        <taxon>Pseudomonadati</taxon>
        <taxon>Pseudomonadota</taxon>
        <taxon>Gammaproteobacteria</taxon>
        <taxon>Pseudomonadales</taxon>
        <taxon>Pseudomonadaceae</taxon>
        <taxon>Pseudomonas</taxon>
    </lineage>
</organism>
<dbReference type="RefSeq" id="WP_197872951.1">
    <property type="nucleotide sequence ID" value="NZ_JADTXM010000012.1"/>
</dbReference>
<dbReference type="GO" id="GO:0016787">
    <property type="term" value="F:hydrolase activity"/>
    <property type="evidence" value="ECO:0007669"/>
    <property type="project" value="UniProtKB-KW"/>
</dbReference>
<protein>
    <submittedName>
        <fullName evidence="1">Glycoside hydrolase family 104 protein</fullName>
    </submittedName>
</protein>
<name>A0ABS0MX00_PSELU</name>
<evidence type="ECO:0000313" key="2">
    <source>
        <dbReference type="Proteomes" id="UP000638986"/>
    </source>
</evidence>
<gene>
    <name evidence="1" type="ORF">I5Q09_17865</name>
</gene>
<dbReference type="EMBL" id="JADTXM010000012">
    <property type="protein sequence ID" value="MBH3440553.1"/>
    <property type="molecule type" value="Genomic_DNA"/>
</dbReference>
<dbReference type="SUPFAM" id="SSF53955">
    <property type="entry name" value="Lysozyme-like"/>
    <property type="match status" value="1"/>
</dbReference>
<dbReference type="InterPro" id="IPR023346">
    <property type="entry name" value="Lysozyme-like_dom_sf"/>
</dbReference>
<comment type="caution">
    <text evidence="1">The sequence shown here is derived from an EMBL/GenBank/DDBJ whole genome shotgun (WGS) entry which is preliminary data.</text>
</comment>
<reference evidence="1 2" key="1">
    <citation type="submission" date="2020-11" db="EMBL/GenBank/DDBJ databases">
        <title>Enhanced detection system for hospital associated transmission using whole genome sequencing surveillance.</title>
        <authorList>
            <person name="Harrison L.H."/>
            <person name="Van Tyne D."/>
            <person name="Marsh J.W."/>
            <person name="Griffith M.P."/>
            <person name="Snyder D.J."/>
            <person name="Cooper V.S."/>
            <person name="Mustapha M."/>
        </authorList>
    </citation>
    <scope>NUCLEOTIDE SEQUENCE [LARGE SCALE GENOMIC DNA]</scope>
    <source>
        <strain evidence="1 2">PSB00013</strain>
    </source>
</reference>
<dbReference type="Gene3D" id="1.10.530.10">
    <property type="match status" value="1"/>
</dbReference>
<dbReference type="CDD" id="cd00736">
    <property type="entry name" value="lambda_lys-like"/>
    <property type="match status" value="1"/>
</dbReference>
<dbReference type="HAMAP" id="MF_04109">
    <property type="entry name" value="ENDOLYSIN_LAMBDA"/>
    <property type="match status" value="1"/>
</dbReference>
<dbReference type="Proteomes" id="UP000638986">
    <property type="component" value="Unassembled WGS sequence"/>
</dbReference>
<evidence type="ECO:0000313" key="1">
    <source>
        <dbReference type="EMBL" id="MBH3440553.1"/>
    </source>
</evidence>